<reference evidence="2 3" key="1">
    <citation type="journal article" date="2024" name="Commun. Biol.">
        <title>Comparative genomic analysis of thermophilic fungi reveals convergent evolutionary adaptations and gene losses.</title>
        <authorList>
            <person name="Steindorff A.S."/>
            <person name="Aguilar-Pontes M.V."/>
            <person name="Robinson A.J."/>
            <person name="Andreopoulos B."/>
            <person name="LaButti K."/>
            <person name="Kuo A."/>
            <person name="Mondo S."/>
            <person name="Riley R."/>
            <person name="Otillar R."/>
            <person name="Haridas S."/>
            <person name="Lipzen A."/>
            <person name="Grimwood J."/>
            <person name="Schmutz J."/>
            <person name="Clum A."/>
            <person name="Reid I.D."/>
            <person name="Moisan M.C."/>
            <person name="Butler G."/>
            <person name="Nguyen T.T.M."/>
            <person name="Dewar K."/>
            <person name="Conant G."/>
            <person name="Drula E."/>
            <person name="Henrissat B."/>
            <person name="Hansel C."/>
            <person name="Singer S."/>
            <person name="Hutchinson M.I."/>
            <person name="de Vries R.P."/>
            <person name="Natvig D.O."/>
            <person name="Powell A.J."/>
            <person name="Tsang A."/>
            <person name="Grigoriev I.V."/>
        </authorList>
    </citation>
    <scope>NUCLEOTIDE SEQUENCE [LARGE SCALE GENOMIC DNA]</scope>
    <source>
        <strain evidence="2 3">ATCC 24622</strain>
    </source>
</reference>
<comment type="caution">
    <text evidence="2">The sequence shown here is derived from an EMBL/GenBank/DDBJ whole genome shotgun (WGS) entry which is preliminary data.</text>
</comment>
<gene>
    <name evidence="2" type="ORF">VTK73DRAFT_1573</name>
</gene>
<name>A0ABR3VT78_9PEZI</name>
<keyword evidence="3" id="KW-1185">Reference proteome</keyword>
<organism evidence="2 3">
    <name type="scientific">Phialemonium thermophilum</name>
    <dbReference type="NCBI Taxonomy" id="223376"/>
    <lineage>
        <taxon>Eukaryota</taxon>
        <taxon>Fungi</taxon>
        <taxon>Dikarya</taxon>
        <taxon>Ascomycota</taxon>
        <taxon>Pezizomycotina</taxon>
        <taxon>Sordariomycetes</taxon>
        <taxon>Sordariomycetidae</taxon>
        <taxon>Cephalothecales</taxon>
        <taxon>Cephalothecaceae</taxon>
        <taxon>Phialemonium</taxon>
    </lineage>
</organism>
<protein>
    <submittedName>
        <fullName evidence="2">Uncharacterized protein</fullName>
    </submittedName>
</protein>
<feature type="compositionally biased region" description="Basic and acidic residues" evidence="1">
    <location>
        <begin position="70"/>
        <end position="84"/>
    </location>
</feature>
<evidence type="ECO:0000313" key="3">
    <source>
        <dbReference type="Proteomes" id="UP001586593"/>
    </source>
</evidence>
<accession>A0ABR3VT78</accession>
<feature type="region of interest" description="Disordered" evidence="1">
    <location>
        <begin position="1"/>
        <end position="54"/>
    </location>
</feature>
<sequence length="92" mass="10095">MFSPAVHEGGPAKGTRSRRRQRPLSSESISEQPRAKRQRVPLTETTFVNPDAPPEMLEVKSNKIAMVSAKPDRIESPVAPRKELSGTGASSW</sequence>
<evidence type="ECO:0000256" key="1">
    <source>
        <dbReference type="SAM" id="MobiDB-lite"/>
    </source>
</evidence>
<evidence type="ECO:0000313" key="2">
    <source>
        <dbReference type="EMBL" id="KAL1844887.1"/>
    </source>
</evidence>
<feature type="region of interest" description="Disordered" evidence="1">
    <location>
        <begin position="69"/>
        <end position="92"/>
    </location>
</feature>
<dbReference type="Proteomes" id="UP001586593">
    <property type="component" value="Unassembled WGS sequence"/>
</dbReference>
<proteinExistence type="predicted"/>
<dbReference type="EMBL" id="JAZHXJ010001393">
    <property type="protein sequence ID" value="KAL1844887.1"/>
    <property type="molecule type" value="Genomic_DNA"/>
</dbReference>